<name>A0ABD5XU70_9EURY</name>
<dbReference type="EMBL" id="JBHTAS010000001">
    <property type="protein sequence ID" value="MFC7138657.1"/>
    <property type="molecule type" value="Genomic_DNA"/>
</dbReference>
<keyword evidence="1" id="KW-0472">Membrane</keyword>
<gene>
    <name evidence="2" type="ORF">ACFQMA_02255</name>
</gene>
<evidence type="ECO:0000313" key="3">
    <source>
        <dbReference type="Proteomes" id="UP001596432"/>
    </source>
</evidence>
<dbReference type="RefSeq" id="WP_274324272.1">
    <property type="nucleotide sequence ID" value="NZ_CP118158.1"/>
</dbReference>
<feature type="transmembrane region" description="Helical" evidence="1">
    <location>
        <begin position="39"/>
        <end position="59"/>
    </location>
</feature>
<sequence length="100" mass="11067">MSLWFEAARGAVVLNVVLLAGLATVWARNYRSHGAKHTLGLLVFACVLLAQNLLALYLYSLDPTFHSWMYDSAPVAQRGTMAMNALELVAIAFLVKITWE</sequence>
<evidence type="ECO:0000313" key="2">
    <source>
        <dbReference type="EMBL" id="MFC7138657.1"/>
    </source>
</evidence>
<organism evidence="2 3">
    <name type="scientific">Halosimplex aquaticum</name>
    <dbReference type="NCBI Taxonomy" id="3026162"/>
    <lineage>
        <taxon>Archaea</taxon>
        <taxon>Methanobacteriati</taxon>
        <taxon>Methanobacteriota</taxon>
        <taxon>Stenosarchaea group</taxon>
        <taxon>Halobacteria</taxon>
        <taxon>Halobacteriales</taxon>
        <taxon>Haloarculaceae</taxon>
        <taxon>Halosimplex</taxon>
    </lineage>
</organism>
<evidence type="ECO:0000256" key="1">
    <source>
        <dbReference type="SAM" id="Phobius"/>
    </source>
</evidence>
<dbReference type="Proteomes" id="UP001596432">
    <property type="component" value="Unassembled WGS sequence"/>
</dbReference>
<proteinExistence type="predicted"/>
<reference evidence="2 3" key="1">
    <citation type="journal article" date="2019" name="Int. J. Syst. Evol. Microbiol.">
        <title>The Global Catalogue of Microorganisms (GCM) 10K type strain sequencing project: providing services to taxonomists for standard genome sequencing and annotation.</title>
        <authorList>
            <consortium name="The Broad Institute Genomics Platform"/>
            <consortium name="The Broad Institute Genome Sequencing Center for Infectious Disease"/>
            <person name="Wu L."/>
            <person name="Ma J."/>
        </authorList>
    </citation>
    <scope>NUCLEOTIDE SEQUENCE [LARGE SCALE GENOMIC DNA]</scope>
    <source>
        <strain evidence="2 3">XZYJT29</strain>
    </source>
</reference>
<keyword evidence="3" id="KW-1185">Reference proteome</keyword>
<dbReference type="InterPro" id="IPR058349">
    <property type="entry name" value="DUF8036"/>
</dbReference>
<comment type="caution">
    <text evidence="2">The sequence shown here is derived from an EMBL/GenBank/DDBJ whole genome shotgun (WGS) entry which is preliminary data.</text>
</comment>
<dbReference type="AlphaFoldDB" id="A0ABD5XU70"/>
<keyword evidence="1" id="KW-0812">Transmembrane</keyword>
<protein>
    <submittedName>
        <fullName evidence="2">Uncharacterized protein</fullName>
    </submittedName>
</protein>
<dbReference type="Pfam" id="PF26119">
    <property type="entry name" value="DUF8036"/>
    <property type="match status" value="1"/>
</dbReference>
<feature type="transmembrane region" description="Helical" evidence="1">
    <location>
        <begin position="6"/>
        <end position="27"/>
    </location>
</feature>
<keyword evidence="1" id="KW-1133">Transmembrane helix</keyword>
<feature type="transmembrane region" description="Helical" evidence="1">
    <location>
        <begin position="79"/>
        <end position="99"/>
    </location>
</feature>
<accession>A0ABD5XU70</accession>
<dbReference type="GeneID" id="78818898"/>